<protein>
    <submittedName>
        <fullName evidence="1">Uncharacterized protein</fullName>
    </submittedName>
</protein>
<dbReference type="Proteomes" id="UP001207468">
    <property type="component" value="Unassembled WGS sequence"/>
</dbReference>
<comment type="caution">
    <text evidence="1">The sequence shown here is derived from an EMBL/GenBank/DDBJ whole genome shotgun (WGS) entry which is preliminary data.</text>
</comment>
<gene>
    <name evidence="1" type="ORF">F5148DRAFT_1186336</name>
</gene>
<evidence type="ECO:0000313" key="1">
    <source>
        <dbReference type="EMBL" id="KAI9509591.1"/>
    </source>
</evidence>
<proteinExistence type="predicted"/>
<sequence length="57" mass="6098">MKGEVLCSMVLASAASPVTTVWWQGGVVTSALLRQWCALCFPVICAFFLGGVRQHNG</sequence>
<accession>A0ACC0UD91</accession>
<keyword evidence="2" id="KW-1185">Reference proteome</keyword>
<evidence type="ECO:0000313" key="2">
    <source>
        <dbReference type="Proteomes" id="UP001207468"/>
    </source>
</evidence>
<organism evidence="1 2">
    <name type="scientific">Russula earlei</name>
    <dbReference type="NCBI Taxonomy" id="71964"/>
    <lineage>
        <taxon>Eukaryota</taxon>
        <taxon>Fungi</taxon>
        <taxon>Dikarya</taxon>
        <taxon>Basidiomycota</taxon>
        <taxon>Agaricomycotina</taxon>
        <taxon>Agaricomycetes</taxon>
        <taxon>Russulales</taxon>
        <taxon>Russulaceae</taxon>
        <taxon>Russula</taxon>
    </lineage>
</organism>
<dbReference type="EMBL" id="JAGFNK010000060">
    <property type="protein sequence ID" value="KAI9509591.1"/>
    <property type="molecule type" value="Genomic_DNA"/>
</dbReference>
<name>A0ACC0UD91_9AGAM</name>
<reference evidence="1" key="1">
    <citation type="submission" date="2021-03" db="EMBL/GenBank/DDBJ databases">
        <title>Evolutionary priming and transition to the ectomycorrhizal habit in an iconic lineage of mushroom-forming fungi: is preadaptation a requirement?</title>
        <authorList>
            <consortium name="DOE Joint Genome Institute"/>
            <person name="Looney B.P."/>
            <person name="Miyauchi S."/>
            <person name="Morin E."/>
            <person name="Drula E."/>
            <person name="Courty P.E."/>
            <person name="Chicoki N."/>
            <person name="Fauchery L."/>
            <person name="Kohler A."/>
            <person name="Kuo A."/>
            <person name="LaButti K."/>
            <person name="Pangilinan J."/>
            <person name="Lipzen A."/>
            <person name="Riley R."/>
            <person name="Andreopoulos W."/>
            <person name="He G."/>
            <person name="Johnson J."/>
            <person name="Barry K.W."/>
            <person name="Grigoriev I.V."/>
            <person name="Nagy L."/>
            <person name="Hibbett D."/>
            <person name="Henrissat B."/>
            <person name="Matheny P.B."/>
            <person name="Labbe J."/>
            <person name="Martin A.F."/>
        </authorList>
    </citation>
    <scope>NUCLEOTIDE SEQUENCE</scope>
    <source>
        <strain evidence="1">BPL698</strain>
    </source>
</reference>